<accession>A0ABD0YLE0</accession>
<comment type="caution">
    <text evidence="4">The sequence shown here is derived from an EMBL/GenBank/DDBJ whole genome shotgun (WGS) entry which is preliminary data.</text>
</comment>
<dbReference type="Proteomes" id="UP001558652">
    <property type="component" value="Unassembled WGS sequence"/>
</dbReference>
<dbReference type="SMART" id="SM00292">
    <property type="entry name" value="BRCT"/>
    <property type="match status" value="4"/>
</dbReference>
<evidence type="ECO:0000313" key="4">
    <source>
        <dbReference type="EMBL" id="KAL1116075.1"/>
    </source>
</evidence>
<dbReference type="EMBL" id="JBFDAA010000018">
    <property type="protein sequence ID" value="KAL1116075.1"/>
    <property type="molecule type" value="Genomic_DNA"/>
</dbReference>
<dbReference type="InterPro" id="IPR049542">
    <property type="entry name" value="TopBP1-like_BRCT0"/>
</dbReference>
<dbReference type="AlphaFoldDB" id="A0ABD0YLE0"/>
<feature type="compositionally biased region" description="Basic and acidic residues" evidence="2">
    <location>
        <begin position="869"/>
        <end position="882"/>
    </location>
</feature>
<feature type="compositionally biased region" description="Polar residues" evidence="2">
    <location>
        <begin position="884"/>
        <end position="898"/>
    </location>
</feature>
<dbReference type="CDD" id="cd17731">
    <property type="entry name" value="BRCT_TopBP1_rpt2_like"/>
    <property type="match status" value="1"/>
</dbReference>
<feature type="domain" description="BRCT" evidence="3">
    <location>
        <begin position="208"/>
        <end position="297"/>
    </location>
</feature>
<dbReference type="PANTHER" id="PTHR13561">
    <property type="entry name" value="DNA REPLICATION REGULATOR DPB11-RELATED"/>
    <property type="match status" value="1"/>
</dbReference>
<gene>
    <name evidence="4" type="ORF">AAG570_005570</name>
</gene>
<sequence>MTPYDDSQAPNTTAEDPIKEFTMYFIYSSPSDQDDSDMLQAFKTCENSNLKPEWIREKDVRHLPMKPTTVFVLKEFKGSSFEFLSSKDCLVCGPRCVYECVSKKLPVPENQSPVFNTAMLGVVLTTTQVEKQKKDEIRKLVGYMGGSYTPNLCMAVTHLVADRGMSPKCEKAAEISIPIMTSSWVTAVWEESLLSPGVSALDSKFDSHRTPVFHGLEITCSNMSREVKMEMKTLIESNGGTCSGKLVQFTTSVLVISEPEGDKYKHAQMWDIPCVGPSWVYASLKKKVALPPNDHLVKAKPKCSTPTKVSELPSFMNSTDISMVPVGDMSKCEVNDTMSSTSSVMSVKRRKKPPENSGPDYKKYFDQINMAEVGSAGLFLDGCKIYLSGFTNQEKEKLKRVLNAGGATIFMQISDRLSHVVAGNFVAADTKIISKMQPRPNVVTLEWILESMRQGCPAGVQQYLCLQPENTTAPPPSPLSHKGLELLKSDRETPDLPPPVSRKLFVKAKKTVLNASSNFDNENLTMRAVEPEPEVIKIPNTSIPVVRPDCEVQQDKEVEPVANGGEESRDITQASEVDPFFFQGLVFEMVGIPEPEQAIEAIKTARGSVISGHHGVPDYAVVPLEGTTARVNAAEVVTVLWIEDCFDQNKVVDVMYYHQPLSFKSGCQPLTGTAVCISGYVGRERTFIVYVASILGASVQESLSRKDHPNKGILKATHLVCNEPAGSKYTAAVKWGVPVISHSWLLRCAATGRLEPIELFQLSTGTNNKNTPVPDKSSASSECSMNKLSSNVVAQTPNVKVRSSMGPPAGQLAVDQLESKTPGGPQTPMNISVAPKCGVVATPAAELTLKGWGVGDASAAPDMFSPANRSERDGNDTSDEKFASANSTSASGNRSLNGGKSLVITKRKVCSSFDMYYRINQIRDLMDFI</sequence>
<dbReference type="InterPro" id="IPR036420">
    <property type="entry name" value="BRCT_dom_sf"/>
</dbReference>
<keyword evidence="5" id="KW-1185">Reference proteome</keyword>
<dbReference type="PANTHER" id="PTHR13561:SF20">
    <property type="entry name" value="DNA TOPOISOMERASE 2-BINDING PROTEIN 1"/>
    <property type="match status" value="1"/>
</dbReference>
<dbReference type="InterPro" id="IPR059215">
    <property type="entry name" value="BRCT2_TopBP1-like"/>
</dbReference>
<protein>
    <recommendedName>
        <fullName evidence="3">BRCT domain-containing protein</fullName>
    </recommendedName>
</protein>
<feature type="domain" description="BRCT" evidence="3">
    <location>
        <begin position="665"/>
        <end position="762"/>
    </location>
</feature>
<proteinExistence type="predicted"/>
<evidence type="ECO:0000259" key="3">
    <source>
        <dbReference type="PROSITE" id="PS50172"/>
    </source>
</evidence>
<evidence type="ECO:0000256" key="1">
    <source>
        <dbReference type="ARBA" id="ARBA00022737"/>
    </source>
</evidence>
<feature type="domain" description="BRCT" evidence="3">
    <location>
        <begin position="110"/>
        <end position="185"/>
    </location>
</feature>
<evidence type="ECO:0000313" key="5">
    <source>
        <dbReference type="Proteomes" id="UP001558652"/>
    </source>
</evidence>
<evidence type="ECO:0000256" key="2">
    <source>
        <dbReference type="SAM" id="MobiDB-lite"/>
    </source>
</evidence>
<organism evidence="4 5">
    <name type="scientific">Ranatra chinensis</name>
    <dbReference type="NCBI Taxonomy" id="642074"/>
    <lineage>
        <taxon>Eukaryota</taxon>
        <taxon>Metazoa</taxon>
        <taxon>Ecdysozoa</taxon>
        <taxon>Arthropoda</taxon>
        <taxon>Hexapoda</taxon>
        <taxon>Insecta</taxon>
        <taxon>Pterygota</taxon>
        <taxon>Neoptera</taxon>
        <taxon>Paraneoptera</taxon>
        <taxon>Hemiptera</taxon>
        <taxon>Heteroptera</taxon>
        <taxon>Panheteroptera</taxon>
        <taxon>Nepomorpha</taxon>
        <taxon>Nepidae</taxon>
        <taxon>Ranatrinae</taxon>
        <taxon>Ranatra</taxon>
    </lineage>
</organism>
<dbReference type="InterPro" id="IPR001357">
    <property type="entry name" value="BRCT_dom"/>
</dbReference>
<feature type="domain" description="BRCT" evidence="3">
    <location>
        <begin position="375"/>
        <end position="465"/>
    </location>
</feature>
<dbReference type="Pfam" id="PF12738">
    <property type="entry name" value="PTCB-BRCT"/>
    <property type="match status" value="2"/>
</dbReference>
<dbReference type="Pfam" id="PF21298">
    <property type="entry name" value="TopBP1_BRCT0"/>
    <property type="match status" value="1"/>
</dbReference>
<dbReference type="SUPFAM" id="SSF52113">
    <property type="entry name" value="BRCT domain"/>
    <property type="match status" value="4"/>
</dbReference>
<dbReference type="PROSITE" id="PS50172">
    <property type="entry name" value="BRCT"/>
    <property type="match status" value="4"/>
</dbReference>
<dbReference type="Pfam" id="PF00533">
    <property type="entry name" value="BRCT"/>
    <property type="match status" value="2"/>
</dbReference>
<reference evidence="4 5" key="1">
    <citation type="submission" date="2024-07" db="EMBL/GenBank/DDBJ databases">
        <title>Chromosome-level genome assembly of the water stick insect Ranatra chinensis (Heteroptera: Nepidae).</title>
        <authorList>
            <person name="Liu X."/>
        </authorList>
    </citation>
    <scope>NUCLEOTIDE SEQUENCE [LARGE SCALE GENOMIC DNA]</scope>
    <source>
        <strain evidence="4">Cailab_2021Rc</strain>
        <tissue evidence="4">Muscle</tissue>
    </source>
</reference>
<feature type="region of interest" description="Disordered" evidence="2">
    <location>
        <begin position="859"/>
        <end position="898"/>
    </location>
</feature>
<dbReference type="CDD" id="cd17718">
    <property type="entry name" value="BRCT_TopBP1_rpt3"/>
    <property type="match status" value="1"/>
</dbReference>
<keyword evidence="1" id="KW-0677">Repeat</keyword>
<name>A0ABD0YLE0_9HEMI</name>
<dbReference type="Gene3D" id="3.40.50.10190">
    <property type="entry name" value="BRCT domain"/>
    <property type="match status" value="6"/>
</dbReference>